<dbReference type="AlphaFoldDB" id="R9B9V6"/>
<keyword evidence="2" id="KW-1185">Reference proteome</keyword>
<dbReference type="PATRIC" id="fig|1120927.3.peg.362"/>
<dbReference type="eggNOG" id="ENOG5031RHF">
    <property type="taxonomic scope" value="Bacteria"/>
</dbReference>
<comment type="caution">
    <text evidence="1">The sequence shown here is derived from an EMBL/GenBank/DDBJ whole genome shotgun (WGS) entry which is preliminary data.</text>
</comment>
<organism evidence="1 2">
    <name type="scientific">Acinetobacter tandoii DSM 14970 = CIP 107469</name>
    <dbReference type="NCBI Taxonomy" id="1120927"/>
    <lineage>
        <taxon>Bacteria</taxon>
        <taxon>Pseudomonadati</taxon>
        <taxon>Pseudomonadota</taxon>
        <taxon>Gammaproteobacteria</taxon>
        <taxon>Moraxellales</taxon>
        <taxon>Moraxellaceae</taxon>
        <taxon>Acinetobacter</taxon>
    </lineage>
</organism>
<accession>R9B9V6</accession>
<name>R9B9V6_9GAMM</name>
<protein>
    <submittedName>
        <fullName evidence="1">Uncharacterized protein</fullName>
    </submittedName>
</protein>
<reference evidence="1 2" key="1">
    <citation type="submission" date="2013-03" db="EMBL/GenBank/DDBJ databases">
        <title>The Genome Sequence of Acinetobacter tandoii CIP 107469.</title>
        <authorList>
            <consortium name="The Broad Institute Genome Sequencing Platform"/>
            <consortium name="The Broad Institute Genome Sequencing Center for Infectious Disease"/>
            <person name="Cerqueira G."/>
            <person name="Feldgarden M."/>
            <person name="Courvalin P."/>
            <person name="Perichon B."/>
            <person name="Grillot-Courvalin C."/>
            <person name="Clermont D."/>
            <person name="Rocha E."/>
            <person name="Yoon E.-J."/>
            <person name="Nemec A."/>
            <person name="Walker B."/>
            <person name="Young S.K."/>
            <person name="Zeng Q."/>
            <person name="Gargeya S."/>
            <person name="Fitzgerald M."/>
            <person name="Haas B."/>
            <person name="Abouelleil A."/>
            <person name="Alvarado L."/>
            <person name="Arachchi H.M."/>
            <person name="Berlin A.M."/>
            <person name="Chapman S.B."/>
            <person name="Dewar J."/>
            <person name="Goldberg J."/>
            <person name="Griggs A."/>
            <person name="Gujja S."/>
            <person name="Hansen M."/>
            <person name="Howarth C."/>
            <person name="Imamovic A."/>
            <person name="Larimer J."/>
            <person name="McCowan C."/>
            <person name="Murphy C."/>
            <person name="Neiman D."/>
            <person name="Pearson M."/>
            <person name="Priest M."/>
            <person name="Roberts A."/>
            <person name="Saif S."/>
            <person name="Shea T."/>
            <person name="Sisk P."/>
            <person name="Sykes S."/>
            <person name="Wortman J."/>
            <person name="Nusbaum C."/>
            <person name="Birren B."/>
        </authorList>
    </citation>
    <scope>NUCLEOTIDE SEQUENCE [LARGE SCALE GENOMIC DNA]</scope>
    <source>
        <strain evidence="1 2">CIP 107469</strain>
    </source>
</reference>
<proteinExistence type="predicted"/>
<dbReference type="OrthoDB" id="6693252at2"/>
<sequence>MYSYPDSNTEKKIALMIINDFFIQKAHELWIFLQLDQCFNDYEATLIWTRRYLEKHPECEYSDIQKAFVSCFGTVANRDLSQ</sequence>
<dbReference type="EMBL" id="AQFM01000012">
    <property type="protein sequence ID" value="EOR11025.1"/>
    <property type="molecule type" value="Genomic_DNA"/>
</dbReference>
<dbReference type="RefSeq" id="WP_016165567.1">
    <property type="nucleotide sequence ID" value="NZ_JHZG01000050.1"/>
</dbReference>
<gene>
    <name evidence="1" type="ORF">I593_00381</name>
</gene>
<evidence type="ECO:0000313" key="1">
    <source>
        <dbReference type="EMBL" id="EOR11025.1"/>
    </source>
</evidence>
<dbReference type="Proteomes" id="UP000016201">
    <property type="component" value="Unassembled WGS sequence"/>
</dbReference>
<evidence type="ECO:0000313" key="2">
    <source>
        <dbReference type="Proteomes" id="UP000016201"/>
    </source>
</evidence>